<comment type="pathway">
    <text evidence="2">Glycolipid biosynthesis; glycosylphosphatidylinositol-anchor biosynthesis.</text>
</comment>
<sequence>MSSKVDRKNNKDDDEVYDDDQRIENDPEAKYRVYSVIYYFIVLVVIGVPVWWYTTRVYRAPLPINDMINVEIPSKTIRENSLPLSLEYDVLITLINPEPQNLNIDLKAEDLKANLQPFLTTITPIANFTVKSQWLYLTDLGVTPKDYKGELVLFEEQLPHIITPLEKKIWSHMSPRPCLNLVLYFTKCNSPIYLYNNMNQKVDSNAFLSPRWGGISVINADSKSCKEKRIMPNLKSVIGTFLIQLKELFGLKDIEVLKKTKATEMVESTRRTLKSLAQLLSEINSIVISDEVATKIENALKYANEADAYLKENNINEALKASQLAFKNSEEAFSDPSLLALLYFPDDQKYAVYIPLFLPIMIPVFMSLTSVNKYYKSSKAKLD</sequence>
<evidence type="ECO:0000256" key="9">
    <source>
        <dbReference type="ARBA" id="ARBA00023180"/>
    </source>
</evidence>
<evidence type="ECO:0000256" key="8">
    <source>
        <dbReference type="ARBA" id="ARBA00023136"/>
    </source>
</evidence>
<evidence type="ECO:0000256" key="7">
    <source>
        <dbReference type="ARBA" id="ARBA00022989"/>
    </source>
</evidence>
<evidence type="ECO:0000256" key="1">
    <source>
        <dbReference type="ARBA" id="ARBA00004477"/>
    </source>
</evidence>
<gene>
    <name evidence="13" type="primary">LOC108558835</name>
</gene>
<evidence type="ECO:0000256" key="10">
    <source>
        <dbReference type="SAM" id="MobiDB-lite"/>
    </source>
</evidence>
<evidence type="ECO:0000256" key="4">
    <source>
        <dbReference type="ARBA" id="ARBA00022502"/>
    </source>
</evidence>
<keyword evidence="7 11" id="KW-1133">Transmembrane helix</keyword>
<evidence type="ECO:0000256" key="5">
    <source>
        <dbReference type="ARBA" id="ARBA00022692"/>
    </source>
</evidence>
<evidence type="ECO:0000256" key="2">
    <source>
        <dbReference type="ARBA" id="ARBA00004687"/>
    </source>
</evidence>
<protein>
    <submittedName>
        <fullName evidence="13">GPI transamidase component PIG-S</fullName>
    </submittedName>
</protein>
<dbReference type="Pfam" id="PF10510">
    <property type="entry name" value="PIG-S"/>
    <property type="match status" value="2"/>
</dbReference>
<organism evidence="12 13">
    <name type="scientific">Nicrophorus vespilloides</name>
    <name type="common">Boreal carrion beetle</name>
    <dbReference type="NCBI Taxonomy" id="110193"/>
    <lineage>
        <taxon>Eukaryota</taxon>
        <taxon>Metazoa</taxon>
        <taxon>Ecdysozoa</taxon>
        <taxon>Arthropoda</taxon>
        <taxon>Hexapoda</taxon>
        <taxon>Insecta</taxon>
        <taxon>Pterygota</taxon>
        <taxon>Neoptera</taxon>
        <taxon>Endopterygota</taxon>
        <taxon>Coleoptera</taxon>
        <taxon>Polyphaga</taxon>
        <taxon>Staphyliniformia</taxon>
        <taxon>Silphidae</taxon>
        <taxon>Nicrophorinae</taxon>
        <taxon>Nicrophorus</taxon>
    </lineage>
</organism>
<comment type="subcellular location">
    <subcellularLocation>
        <location evidence="1">Endoplasmic reticulum membrane</location>
        <topology evidence="1">Multi-pass membrane protein</topology>
    </subcellularLocation>
</comment>
<keyword evidence="9" id="KW-0325">Glycoprotein</keyword>
<evidence type="ECO:0000313" key="13">
    <source>
        <dbReference type="RefSeq" id="XP_017771354.1"/>
    </source>
</evidence>
<keyword evidence="4" id="KW-0337">GPI-anchor biosynthesis</keyword>
<reference evidence="13" key="1">
    <citation type="submission" date="2025-08" db="UniProtKB">
        <authorList>
            <consortium name="RefSeq"/>
        </authorList>
    </citation>
    <scope>IDENTIFICATION</scope>
    <source>
        <tissue evidence="13">Whole Larva</tissue>
    </source>
</reference>
<keyword evidence="8 11" id="KW-0472">Membrane</keyword>
<name>A0ABM1M9V4_NICVS</name>
<dbReference type="Proteomes" id="UP000695000">
    <property type="component" value="Unplaced"/>
</dbReference>
<accession>A0ABM1M9V4</accession>
<feature type="compositionally biased region" description="Basic and acidic residues" evidence="10">
    <location>
        <begin position="1"/>
        <end position="11"/>
    </location>
</feature>
<keyword evidence="12" id="KW-1185">Reference proteome</keyword>
<evidence type="ECO:0000256" key="11">
    <source>
        <dbReference type="SAM" id="Phobius"/>
    </source>
</evidence>
<dbReference type="RefSeq" id="XP_017771354.1">
    <property type="nucleotide sequence ID" value="XM_017915865.1"/>
</dbReference>
<proteinExistence type="inferred from homology"/>
<evidence type="ECO:0000256" key="3">
    <source>
        <dbReference type="ARBA" id="ARBA00005316"/>
    </source>
</evidence>
<dbReference type="GeneID" id="108558835"/>
<dbReference type="PANTHER" id="PTHR21072:SF13">
    <property type="entry name" value="GPI TRANSAMIDASE COMPONENT PIG-S"/>
    <property type="match status" value="1"/>
</dbReference>
<dbReference type="PANTHER" id="PTHR21072">
    <property type="entry name" value="GPI TRANSAMIDASE COMPONENT PIG-S"/>
    <property type="match status" value="1"/>
</dbReference>
<feature type="transmembrane region" description="Helical" evidence="11">
    <location>
        <begin position="350"/>
        <end position="371"/>
    </location>
</feature>
<evidence type="ECO:0000313" key="12">
    <source>
        <dbReference type="Proteomes" id="UP000695000"/>
    </source>
</evidence>
<keyword evidence="6" id="KW-0256">Endoplasmic reticulum</keyword>
<keyword evidence="5 11" id="KW-0812">Transmembrane</keyword>
<feature type="transmembrane region" description="Helical" evidence="11">
    <location>
        <begin position="36"/>
        <end position="54"/>
    </location>
</feature>
<dbReference type="InterPro" id="IPR019540">
    <property type="entry name" value="PtdIno-glycan_biosynth_class_S"/>
</dbReference>
<comment type="similarity">
    <text evidence="3">Belongs to the PIGS family.</text>
</comment>
<evidence type="ECO:0000256" key="6">
    <source>
        <dbReference type="ARBA" id="ARBA00022824"/>
    </source>
</evidence>
<feature type="region of interest" description="Disordered" evidence="10">
    <location>
        <begin position="1"/>
        <end position="21"/>
    </location>
</feature>